<dbReference type="GeneID" id="54462413"/>
<dbReference type="RefSeq" id="XP_033568497.1">
    <property type="nucleotide sequence ID" value="XM_033721520.1"/>
</dbReference>
<dbReference type="AlphaFoldDB" id="A0A6A6XZ48"/>
<accession>A0A6A6XZ48</accession>
<reference evidence="4" key="3">
    <citation type="submission" date="2025-04" db="UniProtKB">
        <authorList>
            <consortium name="RefSeq"/>
        </authorList>
    </citation>
    <scope>IDENTIFICATION</scope>
    <source>
        <strain evidence="4">CBS 304.34</strain>
    </source>
</reference>
<dbReference type="PROSITE" id="PS51391">
    <property type="entry name" value="CID"/>
    <property type="match status" value="1"/>
</dbReference>
<dbReference type="OrthoDB" id="21470at2759"/>
<name>A0A6A6XZ48_9PEZI</name>
<reference evidence="2 4" key="1">
    <citation type="journal article" date="2020" name="Stud. Mycol.">
        <title>101 Dothideomycetes genomes: a test case for predicting lifestyles and emergence of pathogens.</title>
        <authorList>
            <person name="Haridas S."/>
            <person name="Albert R."/>
            <person name="Binder M."/>
            <person name="Bloem J."/>
            <person name="Labutti K."/>
            <person name="Salamov A."/>
            <person name="Andreopoulos B."/>
            <person name="Baker S."/>
            <person name="Barry K."/>
            <person name="Bills G."/>
            <person name="Bluhm B."/>
            <person name="Cannon C."/>
            <person name="Castanera R."/>
            <person name="Culley D."/>
            <person name="Daum C."/>
            <person name="Ezra D."/>
            <person name="Gonzalez J."/>
            <person name="Henrissat B."/>
            <person name="Kuo A."/>
            <person name="Liang C."/>
            <person name="Lipzen A."/>
            <person name="Lutzoni F."/>
            <person name="Magnuson J."/>
            <person name="Mondo S."/>
            <person name="Nolan M."/>
            <person name="Ohm R."/>
            <person name="Pangilinan J."/>
            <person name="Park H.-J."/>
            <person name="Ramirez L."/>
            <person name="Alfaro M."/>
            <person name="Sun H."/>
            <person name="Tritt A."/>
            <person name="Yoshinaga Y."/>
            <person name="Zwiers L.-H."/>
            <person name="Turgeon B."/>
            <person name="Goodwin S."/>
            <person name="Spatafora J."/>
            <person name="Crous P."/>
            <person name="Grigoriev I."/>
        </authorList>
    </citation>
    <scope>NUCLEOTIDE SEQUENCE</scope>
    <source>
        <strain evidence="2 4">CBS 304.34</strain>
    </source>
</reference>
<dbReference type="PANTHER" id="PTHR12323:SF0">
    <property type="entry name" value="CALCIUM HOMEOSTASIS ENDOPLASMIC RETICULUM PROTEIN"/>
    <property type="match status" value="1"/>
</dbReference>
<keyword evidence="3" id="KW-1185">Reference proteome</keyword>
<organism evidence="2">
    <name type="scientific">Mytilinidion resinicola</name>
    <dbReference type="NCBI Taxonomy" id="574789"/>
    <lineage>
        <taxon>Eukaryota</taxon>
        <taxon>Fungi</taxon>
        <taxon>Dikarya</taxon>
        <taxon>Ascomycota</taxon>
        <taxon>Pezizomycotina</taxon>
        <taxon>Dothideomycetes</taxon>
        <taxon>Pleosporomycetidae</taxon>
        <taxon>Mytilinidiales</taxon>
        <taxon>Mytilinidiaceae</taxon>
        <taxon>Mytilinidion</taxon>
    </lineage>
</organism>
<reference evidence="4" key="2">
    <citation type="submission" date="2020-04" db="EMBL/GenBank/DDBJ databases">
        <authorList>
            <consortium name="NCBI Genome Project"/>
        </authorList>
    </citation>
    <scope>NUCLEOTIDE SEQUENCE</scope>
    <source>
        <strain evidence="4">CBS 304.34</strain>
    </source>
</reference>
<dbReference type="Gene3D" id="1.25.40.90">
    <property type="match status" value="1"/>
</dbReference>
<proteinExistence type="predicted"/>
<dbReference type="GO" id="GO:0006874">
    <property type="term" value="P:intracellular calcium ion homeostasis"/>
    <property type="evidence" value="ECO:0007669"/>
    <property type="project" value="TreeGrafter"/>
</dbReference>
<dbReference type="Proteomes" id="UP000504636">
    <property type="component" value="Unplaced"/>
</dbReference>
<dbReference type="InterPro" id="IPR006569">
    <property type="entry name" value="CID_dom"/>
</dbReference>
<dbReference type="InterPro" id="IPR008942">
    <property type="entry name" value="ENTH_VHS"/>
</dbReference>
<sequence length="242" mass="26901">MSRMDLNHKFKTCLDLQLPNSRCPAPRRRVHILYLINDLLHSAKYHRQTPSPFPAFRDGLKQTIEDAVKSCAGGVMKGHPTTKKKLLVLLNLWQAHNYYSADLICTLREIVEERPLPTPTLHGFTGVAWHDQPAGLMVPILLRNPDAPVDTLQIRPMDVQLEQASEALKTAVDELLQTANDEHNGGDSERAVVDIDEMGHRLVGDGTRFVNYYGWSEGFCRRVMSGGAPGQGGQFGGRGTGH</sequence>
<dbReference type="Pfam" id="PF04818">
    <property type="entry name" value="CID"/>
    <property type="match status" value="1"/>
</dbReference>
<dbReference type="PANTHER" id="PTHR12323">
    <property type="entry name" value="SR-RELATED CTD ASSOCIATED FACTOR 6"/>
    <property type="match status" value="1"/>
</dbReference>
<evidence type="ECO:0000313" key="3">
    <source>
        <dbReference type="Proteomes" id="UP000504636"/>
    </source>
</evidence>
<evidence type="ECO:0000313" key="4">
    <source>
        <dbReference type="RefSeq" id="XP_033568497.1"/>
    </source>
</evidence>
<dbReference type="EMBL" id="MU003729">
    <property type="protein sequence ID" value="KAF2801533.1"/>
    <property type="molecule type" value="Genomic_DNA"/>
</dbReference>
<protein>
    <recommendedName>
        <fullName evidence="1">CID domain-containing protein</fullName>
    </recommendedName>
</protein>
<dbReference type="GO" id="GO:0048471">
    <property type="term" value="C:perinuclear region of cytoplasm"/>
    <property type="evidence" value="ECO:0007669"/>
    <property type="project" value="TreeGrafter"/>
</dbReference>
<evidence type="ECO:0000313" key="2">
    <source>
        <dbReference type="EMBL" id="KAF2801533.1"/>
    </source>
</evidence>
<evidence type="ECO:0000259" key="1">
    <source>
        <dbReference type="PROSITE" id="PS51391"/>
    </source>
</evidence>
<feature type="domain" description="CID" evidence="1">
    <location>
        <begin position="1"/>
        <end position="115"/>
    </location>
</feature>
<gene>
    <name evidence="2 4" type="ORF">BDZ99DRAFT_469540</name>
</gene>